<sequence>MGKTPCMASPAQDERPVAQLVQDLSQQTATLVRQELRLAQLEMQQKGKKAGIGLGLFGGAGVIAFYGVGAVIAAAILALATAVDGWLAALIVAVVLFALAGIAALVGKKEVADAVPPMPQGAIDSTQKDVQEIKDRSGRA</sequence>
<dbReference type="Pfam" id="PF07332">
    <property type="entry name" value="Phage_holin_3_6"/>
    <property type="match status" value="1"/>
</dbReference>
<accession>A0A6J7HSW1</accession>
<organism evidence="3">
    <name type="scientific">freshwater metagenome</name>
    <dbReference type="NCBI Taxonomy" id="449393"/>
    <lineage>
        <taxon>unclassified sequences</taxon>
        <taxon>metagenomes</taxon>
        <taxon>ecological metagenomes</taxon>
    </lineage>
</organism>
<feature type="transmembrane region" description="Helical" evidence="2">
    <location>
        <begin position="52"/>
        <end position="80"/>
    </location>
</feature>
<reference evidence="3" key="1">
    <citation type="submission" date="2020-05" db="EMBL/GenBank/DDBJ databases">
        <authorList>
            <person name="Chiriac C."/>
            <person name="Salcher M."/>
            <person name="Ghai R."/>
            <person name="Kavagutti S V."/>
        </authorList>
    </citation>
    <scope>NUCLEOTIDE SEQUENCE</scope>
</reference>
<keyword evidence="2" id="KW-0812">Transmembrane</keyword>
<feature type="compositionally biased region" description="Basic and acidic residues" evidence="1">
    <location>
        <begin position="126"/>
        <end position="140"/>
    </location>
</feature>
<proteinExistence type="predicted"/>
<dbReference type="AlphaFoldDB" id="A0A6J7HSW1"/>
<gene>
    <name evidence="3" type="ORF">UFOPK3564_01967</name>
</gene>
<evidence type="ECO:0000256" key="2">
    <source>
        <dbReference type="SAM" id="Phobius"/>
    </source>
</evidence>
<keyword evidence="2" id="KW-0472">Membrane</keyword>
<dbReference type="SUPFAM" id="SSF103473">
    <property type="entry name" value="MFS general substrate transporter"/>
    <property type="match status" value="1"/>
</dbReference>
<keyword evidence="2" id="KW-1133">Transmembrane helix</keyword>
<name>A0A6J7HSW1_9ZZZZ</name>
<feature type="transmembrane region" description="Helical" evidence="2">
    <location>
        <begin position="86"/>
        <end position="106"/>
    </location>
</feature>
<dbReference type="InterPro" id="IPR009937">
    <property type="entry name" value="Phage_holin_3_6"/>
</dbReference>
<dbReference type="EMBL" id="CAFBMK010000118">
    <property type="protein sequence ID" value="CAB4923374.1"/>
    <property type="molecule type" value="Genomic_DNA"/>
</dbReference>
<evidence type="ECO:0000313" key="3">
    <source>
        <dbReference type="EMBL" id="CAB4923374.1"/>
    </source>
</evidence>
<evidence type="ECO:0000256" key="1">
    <source>
        <dbReference type="SAM" id="MobiDB-lite"/>
    </source>
</evidence>
<feature type="region of interest" description="Disordered" evidence="1">
    <location>
        <begin position="118"/>
        <end position="140"/>
    </location>
</feature>
<protein>
    <submittedName>
        <fullName evidence="3">Unannotated protein</fullName>
    </submittedName>
</protein>
<dbReference type="InterPro" id="IPR036259">
    <property type="entry name" value="MFS_trans_sf"/>
</dbReference>